<dbReference type="Gene3D" id="3.40.50.1380">
    <property type="entry name" value="Methylglyoxal synthase-like domain"/>
    <property type="match status" value="1"/>
</dbReference>
<evidence type="ECO:0000256" key="1">
    <source>
        <dbReference type="ARBA" id="ARBA00004844"/>
    </source>
</evidence>
<dbReference type="InterPro" id="IPR002695">
    <property type="entry name" value="PurH-like"/>
</dbReference>
<dbReference type="AlphaFoldDB" id="A0A250E731"/>
<dbReference type="InterPro" id="IPR016193">
    <property type="entry name" value="Cytidine_deaminase-like"/>
</dbReference>
<comment type="pathway">
    <text evidence="1 10">Purine metabolism; IMP biosynthesis via de novo pathway; IMP from 5-formamido-1-(5-phospho-D-ribosyl)imidazole-4-carboxamide: step 1/1.</text>
</comment>
<dbReference type="SUPFAM" id="SSF53927">
    <property type="entry name" value="Cytidine deaminase-like"/>
    <property type="match status" value="1"/>
</dbReference>
<comment type="similarity">
    <text evidence="3 10">Belongs to the PurH family.</text>
</comment>
<dbReference type="PIRSF" id="PIRSF000414">
    <property type="entry name" value="AICARFT_IMPCHas"/>
    <property type="match status" value="1"/>
</dbReference>
<proteinExistence type="inferred from homology"/>
<dbReference type="SMART" id="SM00851">
    <property type="entry name" value="MGS"/>
    <property type="match status" value="1"/>
</dbReference>
<evidence type="ECO:0000256" key="2">
    <source>
        <dbReference type="ARBA" id="ARBA00004954"/>
    </source>
</evidence>
<comment type="domain">
    <text evidence="10">The IMP cyclohydrolase activity resides in the N-terminal region.</text>
</comment>
<dbReference type="UniPathway" id="UPA00074">
    <property type="reaction ID" value="UER00133"/>
</dbReference>
<evidence type="ECO:0000256" key="10">
    <source>
        <dbReference type="HAMAP-Rule" id="MF_00139"/>
    </source>
</evidence>
<dbReference type="KEGG" id="ccyn:CGC48_09130"/>
<dbReference type="Proteomes" id="UP000242855">
    <property type="component" value="Chromosome"/>
</dbReference>
<evidence type="ECO:0000313" key="13">
    <source>
        <dbReference type="Proteomes" id="UP000242855"/>
    </source>
</evidence>
<gene>
    <name evidence="10" type="primary">purH</name>
    <name evidence="12" type="ORF">CGC48_09130</name>
</gene>
<dbReference type="EC" id="3.5.4.10" evidence="10"/>
<dbReference type="GO" id="GO:0004643">
    <property type="term" value="F:phosphoribosylaminoimidazolecarboxamide formyltransferase activity"/>
    <property type="evidence" value="ECO:0007669"/>
    <property type="project" value="UniProtKB-UniRule"/>
</dbReference>
<organism evidence="12 13">
    <name type="scientific">Capnocytophaga cynodegmi</name>
    <dbReference type="NCBI Taxonomy" id="28189"/>
    <lineage>
        <taxon>Bacteria</taxon>
        <taxon>Pseudomonadati</taxon>
        <taxon>Bacteroidota</taxon>
        <taxon>Flavobacteriia</taxon>
        <taxon>Flavobacteriales</taxon>
        <taxon>Flavobacteriaceae</taxon>
        <taxon>Capnocytophaga</taxon>
    </lineage>
</organism>
<evidence type="ECO:0000256" key="5">
    <source>
        <dbReference type="ARBA" id="ARBA00022755"/>
    </source>
</evidence>
<reference evidence="12 13" key="1">
    <citation type="journal article" date="2017" name="Genome Announc.">
        <title>Twelve Complete Reference Genomes of Clinical Isolates in the Capnocytophaga Genus.</title>
        <authorList>
            <person name="Villarma A."/>
            <person name="Gulvik C.A."/>
            <person name="Rowe L.A."/>
            <person name="Sheth M."/>
            <person name="Juieng P."/>
            <person name="Nicholson A.C."/>
            <person name="Loparev V.N."/>
            <person name="McQuiston J.R."/>
        </authorList>
    </citation>
    <scope>NUCLEOTIDE SEQUENCE [LARGE SCALE GENOMIC DNA]</scope>
    <source>
        <strain evidence="12 13">G7591</strain>
    </source>
</reference>
<dbReference type="Pfam" id="PF02142">
    <property type="entry name" value="MGS"/>
    <property type="match status" value="1"/>
</dbReference>
<evidence type="ECO:0000313" key="12">
    <source>
        <dbReference type="EMBL" id="ATA68774.1"/>
    </source>
</evidence>
<keyword evidence="6 10" id="KW-0378">Hydrolase</keyword>
<comment type="pathway">
    <text evidence="2 10">Purine metabolism; IMP biosynthesis via de novo pathway; 5-formamido-1-(5-phospho-D-ribosyl)imidazole-4-carboxamide from 5-amino-1-(5-phospho-D-ribosyl)imidazole-4-carboxamide (10-formyl THF route): step 1/1.</text>
</comment>
<dbReference type="FunFam" id="3.40.50.1380:FF:000001">
    <property type="entry name" value="Bifunctional purine biosynthesis protein PurH"/>
    <property type="match status" value="1"/>
</dbReference>
<dbReference type="FunFam" id="3.40.140.20:FF:000001">
    <property type="entry name" value="Bifunctional purine biosynthesis protein PurH"/>
    <property type="match status" value="1"/>
</dbReference>
<comment type="catalytic activity">
    <reaction evidence="8 10">
        <text>(6R)-10-formyltetrahydrofolate + 5-amino-1-(5-phospho-beta-D-ribosyl)imidazole-4-carboxamide = 5-formamido-1-(5-phospho-D-ribosyl)imidazole-4-carboxamide + (6S)-5,6,7,8-tetrahydrofolate</text>
        <dbReference type="Rhea" id="RHEA:22192"/>
        <dbReference type="ChEBI" id="CHEBI:57453"/>
        <dbReference type="ChEBI" id="CHEBI:58467"/>
        <dbReference type="ChEBI" id="CHEBI:58475"/>
        <dbReference type="ChEBI" id="CHEBI:195366"/>
        <dbReference type="EC" id="2.1.2.3"/>
    </reaction>
</comment>
<dbReference type="NCBIfam" id="TIGR00355">
    <property type="entry name" value="purH"/>
    <property type="match status" value="1"/>
</dbReference>
<evidence type="ECO:0000256" key="3">
    <source>
        <dbReference type="ARBA" id="ARBA00007667"/>
    </source>
</evidence>
<dbReference type="CDD" id="cd01421">
    <property type="entry name" value="IMPCH"/>
    <property type="match status" value="1"/>
</dbReference>
<dbReference type="HAMAP" id="MF_00139">
    <property type="entry name" value="PurH"/>
    <property type="match status" value="1"/>
</dbReference>
<evidence type="ECO:0000259" key="11">
    <source>
        <dbReference type="PROSITE" id="PS51855"/>
    </source>
</evidence>
<protein>
    <recommendedName>
        <fullName evidence="10">Bifunctional purine biosynthesis protein PurH</fullName>
    </recommendedName>
    <domain>
        <recommendedName>
            <fullName evidence="10">Phosphoribosylaminoimidazolecarboxamide formyltransferase</fullName>
            <ecNumber evidence="10">2.1.2.3</ecNumber>
        </recommendedName>
        <alternativeName>
            <fullName evidence="10">AICAR transformylase</fullName>
        </alternativeName>
    </domain>
    <domain>
        <recommendedName>
            <fullName evidence="10">IMP cyclohydrolase</fullName>
            <ecNumber evidence="10">3.5.4.10</ecNumber>
        </recommendedName>
        <alternativeName>
            <fullName evidence="10">ATIC</fullName>
        </alternativeName>
        <alternativeName>
            <fullName evidence="10">IMP synthase</fullName>
        </alternativeName>
        <alternativeName>
            <fullName evidence="10">Inosinicase</fullName>
        </alternativeName>
    </domain>
</protein>
<dbReference type="InterPro" id="IPR011607">
    <property type="entry name" value="MGS-like_dom"/>
</dbReference>
<dbReference type="PANTHER" id="PTHR11692:SF0">
    <property type="entry name" value="BIFUNCTIONAL PURINE BIOSYNTHESIS PROTEIN ATIC"/>
    <property type="match status" value="1"/>
</dbReference>
<dbReference type="PANTHER" id="PTHR11692">
    <property type="entry name" value="BIFUNCTIONAL PURINE BIOSYNTHESIS PROTEIN PURH"/>
    <property type="match status" value="1"/>
</dbReference>
<dbReference type="SUPFAM" id="SSF52335">
    <property type="entry name" value="Methylglyoxal synthase-like"/>
    <property type="match status" value="1"/>
</dbReference>
<evidence type="ECO:0000256" key="8">
    <source>
        <dbReference type="ARBA" id="ARBA00050488"/>
    </source>
</evidence>
<dbReference type="EC" id="2.1.2.3" evidence="10"/>
<dbReference type="GO" id="GO:0005829">
    <property type="term" value="C:cytosol"/>
    <property type="evidence" value="ECO:0007669"/>
    <property type="project" value="TreeGrafter"/>
</dbReference>
<dbReference type="Pfam" id="PF01808">
    <property type="entry name" value="AICARFT_IMPCHas"/>
    <property type="match status" value="1"/>
</dbReference>
<dbReference type="Gene3D" id="3.40.140.20">
    <property type="match status" value="2"/>
</dbReference>
<evidence type="ECO:0000256" key="9">
    <source>
        <dbReference type="ARBA" id="ARBA00050687"/>
    </source>
</evidence>
<keyword evidence="7 10" id="KW-0511">Multifunctional enzyme</keyword>
<keyword evidence="5 10" id="KW-0658">Purine biosynthesis</keyword>
<dbReference type="NCBIfam" id="NF002049">
    <property type="entry name" value="PRK00881.1"/>
    <property type="match status" value="1"/>
</dbReference>
<feature type="domain" description="MGS-like" evidence="11">
    <location>
        <begin position="1"/>
        <end position="149"/>
    </location>
</feature>
<dbReference type="RefSeq" id="WP_098029328.1">
    <property type="nucleotide sequence ID" value="NZ_CP022378.1"/>
</dbReference>
<evidence type="ECO:0000256" key="6">
    <source>
        <dbReference type="ARBA" id="ARBA00022801"/>
    </source>
</evidence>
<keyword evidence="4 10" id="KW-0808">Transferase</keyword>
<dbReference type="GeneID" id="96781963"/>
<dbReference type="GO" id="GO:0003937">
    <property type="term" value="F:IMP cyclohydrolase activity"/>
    <property type="evidence" value="ECO:0007669"/>
    <property type="project" value="UniProtKB-UniRule"/>
</dbReference>
<dbReference type="FunFam" id="3.40.140.20:FF:000005">
    <property type="entry name" value="Bifunctional purine biosynthesis protein PurH"/>
    <property type="match status" value="1"/>
</dbReference>
<dbReference type="PROSITE" id="PS51855">
    <property type="entry name" value="MGS"/>
    <property type="match status" value="1"/>
</dbReference>
<dbReference type="InterPro" id="IPR036914">
    <property type="entry name" value="MGS-like_dom_sf"/>
</dbReference>
<accession>A0A250E731</accession>
<dbReference type="EMBL" id="CP022378">
    <property type="protein sequence ID" value="ATA68774.1"/>
    <property type="molecule type" value="Genomic_DNA"/>
</dbReference>
<name>A0A250E731_9FLAO</name>
<dbReference type="GO" id="GO:0006189">
    <property type="term" value="P:'de novo' IMP biosynthetic process"/>
    <property type="evidence" value="ECO:0007669"/>
    <property type="project" value="UniProtKB-UniRule"/>
</dbReference>
<sequence>MKLTKQAKSALISVFDKTGLKPIIHKMNSLGITIYSTGGTESFIKNLGVDVIPVETVTEYPSIFGGRVKTLHPKIFGGILNRQDNDSDVSEMIQYAIPQLDIVIVDLYPFEKTVASGAIESDIIEKIDIGGISLIRAAAKNFKDVLCVSSVEQYPDLLDILVNSQGKTTLEQRKNFAAKAFQVSSHYDTAIFNYFNQTEEITTLKISENKGQILRYGENPHQKGYFYGNFDNLFEKLHGKELSYNNLLDVDAAINLISEFKHDDPTFAILKHNNACGVATRKNIQEAYAAALAGDPVSAFGGILVSNTKIDSATASDINSLFFEVIIAPTYSDEALEILKEKKNRIILTQKNINLPETSIRSCLNGYLVQDKDLKTDTAEDIKYVTNQKPNEEALEDLFFASKICKHTKSNTIVLAKNKQLLASGTGQTSRVDALRQAIEKAQSFEFDLSNAVMASDAFFPFPDCVEIADKAGITSVIQPGGSIKDQLTIDYCNEHNMTMVVTGTRHFKH</sequence>
<dbReference type="SMART" id="SM00798">
    <property type="entry name" value="AICARFT_IMPCHas"/>
    <property type="match status" value="1"/>
</dbReference>
<evidence type="ECO:0000256" key="4">
    <source>
        <dbReference type="ARBA" id="ARBA00022679"/>
    </source>
</evidence>
<comment type="catalytic activity">
    <reaction evidence="9 10">
        <text>IMP + H2O = 5-formamido-1-(5-phospho-D-ribosyl)imidazole-4-carboxamide</text>
        <dbReference type="Rhea" id="RHEA:18445"/>
        <dbReference type="ChEBI" id="CHEBI:15377"/>
        <dbReference type="ChEBI" id="CHEBI:58053"/>
        <dbReference type="ChEBI" id="CHEBI:58467"/>
        <dbReference type="EC" id="3.5.4.10"/>
    </reaction>
</comment>
<evidence type="ECO:0000256" key="7">
    <source>
        <dbReference type="ARBA" id="ARBA00023268"/>
    </source>
</evidence>
<dbReference type="InterPro" id="IPR024051">
    <property type="entry name" value="AICAR_Tfase_dup_dom_sf"/>
</dbReference>